<dbReference type="AlphaFoldDB" id="A0A1M5WCH2"/>
<evidence type="ECO:0000313" key="4">
    <source>
        <dbReference type="EMBL" id="SHH84903.1"/>
    </source>
</evidence>
<feature type="domain" description="Rhodanese" evidence="3">
    <location>
        <begin position="12"/>
        <end position="136"/>
    </location>
</feature>
<evidence type="ECO:0000259" key="3">
    <source>
        <dbReference type="PROSITE" id="PS50206"/>
    </source>
</evidence>
<keyword evidence="1 2" id="KW-0711">Selenium</keyword>
<dbReference type="GO" id="GO:0002098">
    <property type="term" value="P:tRNA wobble uridine modification"/>
    <property type="evidence" value="ECO:0007669"/>
    <property type="project" value="UniProtKB-UniRule"/>
</dbReference>
<dbReference type="PROSITE" id="PS50206">
    <property type="entry name" value="RHODANESE_3"/>
    <property type="match status" value="1"/>
</dbReference>
<keyword evidence="5" id="KW-1185">Reference proteome</keyword>
<dbReference type="PANTHER" id="PTHR30401">
    <property type="entry name" value="TRNA 2-SELENOURIDINE SYNTHASE"/>
    <property type="match status" value="1"/>
</dbReference>
<feature type="active site" description="S-selanylcysteine intermediate" evidence="2">
    <location>
        <position position="95"/>
    </location>
</feature>
<dbReference type="GO" id="GO:0016765">
    <property type="term" value="F:transferase activity, transferring alkyl or aryl (other than methyl) groups"/>
    <property type="evidence" value="ECO:0007669"/>
    <property type="project" value="UniProtKB-UniRule"/>
</dbReference>
<dbReference type="InterPro" id="IPR058840">
    <property type="entry name" value="AAA_SelU"/>
</dbReference>
<dbReference type="InterPro" id="IPR036873">
    <property type="entry name" value="Rhodanese-like_dom_sf"/>
</dbReference>
<comment type="function">
    <text evidence="2">Involved in the post-transcriptional modification of the uridine at the wobble position (U34) of tRNA(Lys), tRNA(Glu) and tRNA(Gln). Catalyzes the conversion of 2-thiouridine (S2U-RNA) to 2-selenouridine (Se2U-RNA). Acts in a two-step process involving geranylation of 2-thiouridine (S2U) to S-geranyl-2-thiouridine (geS2U) and subsequent selenation of the latter derivative to 2-selenouridine (Se2U) in the tRNA chain.</text>
</comment>
<dbReference type="InterPro" id="IPR001763">
    <property type="entry name" value="Rhodanese-like_dom"/>
</dbReference>
<dbReference type="GO" id="GO:0043828">
    <property type="term" value="F:tRNA 2-selenouridine synthase activity"/>
    <property type="evidence" value="ECO:0007669"/>
    <property type="project" value="UniProtKB-EC"/>
</dbReference>
<dbReference type="NCBIfam" id="NF008751">
    <property type="entry name" value="PRK11784.1-3"/>
    <property type="match status" value="1"/>
</dbReference>
<dbReference type="Proteomes" id="UP000184226">
    <property type="component" value="Unassembled WGS sequence"/>
</dbReference>
<comment type="catalytic activity">
    <reaction evidence="2">
        <text>5-methylaminomethyl-2-thiouridine(34) in tRNA + (2E)-geranyl diphosphate = 5-methylaminomethyl-S-(2E)-geranyl-thiouridine(34) in tRNA + diphosphate</text>
        <dbReference type="Rhea" id="RHEA:14085"/>
        <dbReference type="Rhea" id="RHEA-COMP:10195"/>
        <dbReference type="Rhea" id="RHEA-COMP:14654"/>
        <dbReference type="ChEBI" id="CHEBI:33019"/>
        <dbReference type="ChEBI" id="CHEBI:58057"/>
        <dbReference type="ChEBI" id="CHEBI:74455"/>
        <dbReference type="ChEBI" id="CHEBI:140632"/>
    </reaction>
</comment>
<comment type="subunit">
    <text evidence="2">Monomer.</text>
</comment>
<dbReference type="PANTHER" id="PTHR30401:SF0">
    <property type="entry name" value="TRNA 2-SELENOURIDINE SYNTHASE"/>
    <property type="match status" value="1"/>
</dbReference>
<accession>A0A1M5WCH2</accession>
<dbReference type="STRING" id="658167.SAMN04488135_105178"/>
<reference evidence="4 5" key="1">
    <citation type="submission" date="2016-11" db="EMBL/GenBank/DDBJ databases">
        <authorList>
            <person name="Jaros S."/>
            <person name="Januszkiewicz K."/>
            <person name="Wedrychowicz H."/>
        </authorList>
    </citation>
    <scope>NUCLEOTIDE SEQUENCE [LARGE SCALE GENOMIC DNA]</scope>
    <source>
        <strain evidence="4 5">CGMCC 1.10190</strain>
    </source>
</reference>
<dbReference type="Pfam" id="PF26341">
    <property type="entry name" value="AAA_SelU"/>
    <property type="match status" value="1"/>
</dbReference>
<dbReference type="NCBIfam" id="TIGR03167">
    <property type="entry name" value="tRNA_sel_U_synt"/>
    <property type="match status" value="1"/>
</dbReference>
<dbReference type="InterPro" id="IPR017582">
    <property type="entry name" value="SelU"/>
</dbReference>
<name>A0A1M5WCH2_9BURK</name>
<dbReference type="OrthoDB" id="9808735at2"/>
<dbReference type="RefSeq" id="WP_084135974.1">
    <property type="nucleotide sequence ID" value="NZ_FQXE01000005.1"/>
</dbReference>
<evidence type="ECO:0000313" key="5">
    <source>
        <dbReference type="Proteomes" id="UP000184226"/>
    </source>
</evidence>
<gene>
    <name evidence="2" type="primary">selU</name>
    <name evidence="4" type="ORF">SAMN04488135_105178</name>
</gene>
<comment type="catalytic activity">
    <reaction evidence="2">
        <text>5-methylaminomethyl-2-thiouridine(34) in tRNA + selenophosphate + (2E)-geranyl diphosphate + H2O + H(+) = 5-methylaminomethyl-2-selenouridine(34) in tRNA + (2E)-thiogeraniol + phosphate + diphosphate</text>
        <dbReference type="Rhea" id="RHEA:42716"/>
        <dbReference type="Rhea" id="RHEA-COMP:10195"/>
        <dbReference type="Rhea" id="RHEA-COMP:10196"/>
        <dbReference type="ChEBI" id="CHEBI:15377"/>
        <dbReference type="ChEBI" id="CHEBI:15378"/>
        <dbReference type="ChEBI" id="CHEBI:16144"/>
        <dbReference type="ChEBI" id="CHEBI:33019"/>
        <dbReference type="ChEBI" id="CHEBI:43474"/>
        <dbReference type="ChEBI" id="CHEBI:58057"/>
        <dbReference type="ChEBI" id="CHEBI:74455"/>
        <dbReference type="ChEBI" id="CHEBI:82743"/>
        <dbReference type="ChEBI" id="CHEBI:143703"/>
        <dbReference type="EC" id="2.9.1.3"/>
    </reaction>
</comment>
<organism evidence="4 5">
    <name type="scientific">Pollutimonas bauzanensis</name>
    <dbReference type="NCBI Taxonomy" id="658167"/>
    <lineage>
        <taxon>Bacteria</taxon>
        <taxon>Pseudomonadati</taxon>
        <taxon>Pseudomonadota</taxon>
        <taxon>Betaproteobacteria</taxon>
        <taxon>Burkholderiales</taxon>
        <taxon>Alcaligenaceae</taxon>
        <taxon>Pollutimonas</taxon>
    </lineage>
</organism>
<comment type="catalytic activity">
    <reaction evidence="2">
        <text>5-methylaminomethyl-S-(2E)-geranyl-thiouridine(34) in tRNA + selenophosphate + H(+) = 5-methylaminomethyl-2-(Se-phospho)selenouridine(34) in tRNA + (2E)-thiogeraniol</text>
        <dbReference type="Rhea" id="RHEA:60172"/>
        <dbReference type="Rhea" id="RHEA-COMP:14654"/>
        <dbReference type="Rhea" id="RHEA-COMP:15523"/>
        <dbReference type="ChEBI" id="CHEBI:15378"/>
        <dbReference type="ChEBI" id="CHEBI:16144"/>
        <dbReference type="ChEBI" id="CHEBI:140632"/>
        <dbReference type="ChEBI" id="CHEBI:143702"/>
        <dbReference type="ChEBI" id="CHEBI:143703"/>
    </reaction>
</comment>
<sequence length="394" mass="43851">MRDDCGDYRRIFLGAVPLMDVRAPVEFCKGAFPLAVNLPLMDDGERQKVGTCYKAQGQKAAIELGHRLVSGRVKAQRVAAWAAFAQDHPAGYLYCFRGGLRSQISQQWLSSEAGIDYPRVAGGYKAMRGFLGQTVAAAVAECDFVLVGGLTGSGKTELLAQLEHAVDLEGHAHHRGSSFGKHATPQPRQIDFEHGLAIDLLKKRDQGMRQFVLEDESRLIGSCSLPLALYSGMQQYPLVWLEDSFEGRVERILRDYIVYLLADFVAAHGEEDGFSAFAARLRESLANIVKRLGGERYQRLAAIMDHALAEQRRSGSVELHRGWIASLLGEYYDPIYASQRDSKAGRVEFRGDHREVREYLRHRRLCAGDRRASKTVAPFAELALIDPPWASISD</sequence>
<dbReference type="HAMAP" id="MF_01622">
    <property type="entry name" value="tRNA_sel_U_synth"/>
    <property type="match status" value="1"/>
</dbReference>
<comment type="catalytic activity">
    <reaction evidence="2">
        <text>5-methylaminomethyl-2-(Se-phospho)selenouridine(34) in tRNA + H2O = 5-methylaminomethyl-2-selenouridine(34) in tRNA + phosphate</text>
        <dbReference type="Rhea" id="RHEA:60176"/>
        <dbReference type="Rhea" id="RHEA-COMP:10196"/>
        <dbReference type="Rhea" id="RHEA-COMP:15523"/>
        <dbReference type="ChEBI" id="CHEBI:15377"/>
        <dbReference type="ChEBI" id="CHEBI:43474"/>
        <dbReference type="ChEBI" id="CHEBI:82743"/>
        <dbReference type="ChEBI" id="CHEBI:143702"/>
    </reaction>
</comment>
<dbReference type="SUPFAM" id="SSF52821">
    <property type="entry name" value="Rhodanese/Cell cycle control phosphatase"/>
    <property type="match status" value="1"/>
</dbReference>
<evidence type="ECO:0000256" key="2">
    <source>
        <dbReference type="HAMAP-Rule" id="MF_01622"/>
    </source>
</evidence>
<dbReference type="EC" id="2.9.1.3" evidence="2"/>
<comment type="similarity">
    <text evidence="2">Belongs to the SelU family.</text>
</comment>
<dbReference type="CDD" id="cd01520">
    <property type="entry name" value="RHOD_YbbB"/>
    <property type="match status" value="1"/>
</dbReference>
<keyword evidence="2" id="KW-0808">Transferase</keyword>
<protein>
    <recommendedName>
        <fullName evidence="2">tRNA 2-selenouridine synthase</fullName>
        <ecNumber evidence="2">2.9.1.3</ecNumber>
    </recommendedName>
</protein>
<proteinExistence type="inferred from homology"/>
<dbReference type="EMBL" id="FQXE01000005">
    <property type="protein sequence ID" value="SHH84903.1"/>
    <property type="molecule type" value="Genomic_DNA"/>
</dbReference>
<dbReference type="Gene3D" id="3.40.250.10">
    <property type="entry name" value="Rhodanese-like domain"/>
    <property type="match status" value="1"/>
</dbReference>
<evidence type="ECO:0000256" key="1">
    <source>
        <dbReference type="ARBA" id="ARBA00023266"/>
    </source>
</evidence>